<dbReference type="Proteomes" id="UP001177120">
    <property type="component" value="Unassembled WGS sequence"/>
</dbReference>
<accession>A0ABS2WK76</accession>
<dbReference type="Pfam" id="PF08240">
    <property type="entry name" value="ADH_N"/>
    <property type="match status" value="1"/>
</dbReference>
<dbReference type="InterPro" id="IPR013154">
    <property type="entry name" value="ADH-like_N"/>
</dbReference>
<dbReference type="SUPFAM" id="SSF51735">
    <property type="entry name" value="NAD(P)-binding Rossmann-fold domains"/>
    <property type="match status" value="1"/>
</dbReference>
<dbReference type="InterPro" id="IPR013149">
    <property type="entry name" value="ADH-like_C"/>
</dbReference>
<dbReference type="EMBL" id="JAFHAP010000009">
    <property type="protein sequence ID" value="MBN2909962.1"/>
    <property type="molecule type" value="Genomic_DNA"/>
</dbReference>
<evidence type="ECO:0000256" key="3">
    <source>
        <dbReference type="ARBA" id="ARBA00023002"/>
    </source>
</evidence>
<proteinExistence type="predicted"/>
<evidence type="ECO:0000313" key="6">
    <source>
        <dbReference type="Proteomes" id="UP001177120"/>
    </source>
</evidence>
<dbReference type="InterPro" id="IPR011032">
    <property type="entry name" value="GroES-like_sf"/>
</dbReference>
<evidence type="ECO:0000256" key="1">
    <source>
        <dbReference type="ARBA" id="ARBA00022723"/>
    </source>
</evidence>
<keyword evidence="2" id="KW-0862">Zinc</keyword>
<keyword evidence="3" id="KW-0560">Oxidoreductase</keyword>
<dbReference type="InterPro" id="IPR020843">
    <property type="entry name" value="ER"/>
</dbReference>
<name>A0ABS2WK76_9BACL</name>
<protein>
    <submittedName>
        <fullName evidence="5">Alcohol dehydrogenase catalytic domain-containing protein</fullName>
    </submittedName>
</protein>
<comment type="caution">
    <text evidence="5">The sequence shown here is derived from an EMBL/GenBank/DDBJ whole genome shotgun (WGS) entry which is preliminary data.</text>
</comment>
<dbReference type="Pfam" id="PF00107">
    <property type="entry name" value="ADH_zinc_N"/>
    <property type="match status" value="1"/>
</dbReference>
<keyword evidence="6" id="KW-1185">Reference proteome</keyword>
<gene>
    <name evidence="5" type="ORF">JQC72_10590</name>
</gene>
<evidence type="ECO:0000256" key="2">
    <source>
        <dbReference type="ARBA" id="ARBA00022833"/>
    </source>
</evidence>
<dbReference type="PANTHER" id="PTHR43401">
    <property type="entry name" value="L-THREONINE 3-DEHYDROGENASE"/>
    <property type="match status" value="1"/>
</dbReference>
<keyword evidence="1" id="KW-0479">Metal-binding</keyword>
<dbReference type="SMART" id="SM00829">
    <property type="entry name" value="PKS_ER"/>
    <property type="match status" value="1"/>
</dbReference>
<dbReference type="SUPFAM" id="SSF50129">
    <property type="entry name" value="GroES-like"/>
    <property type="match status" value="1"/>
</dbReference>
<dbReference type="InterPro" id="IPR050129">
    <property type="entry name" value="Zn_alcohol_dh"/>
</dbReference>
<dbReference type="RefSeq" id="WP_205495681.1">
    <property type="nucleotide sequence ID" value="NZ_JAFHAP010000009.1"/>
</dbReference>
<evidence type="ECO:0000259" key="4">
    <source>
        <dbReference type="SMART" id="SM00829"/>
    </source>
</evidence>
<dbReference type="Gene3D" id="3.40.50.720">
    <property type="entry name" value="NAD(P)-binding Rossmann-like Domain"/>
    <property type="match status" value="1"/>
</dbReference>
<evidence type="ECO:0000313" key="5">
    <source>
        <dbReference type="EMBL" id="MBN2909962.1"/>
    </source>
</evidence>
<feature type="domain" description="Enoyl reductase (ER)" evidence="4">
    <location>
        <begin position="7"/>
        <end position="324"/>
    </location>
</feature>
<dbReference type="InterPro" id="IPR036291">
    <property type="entry name" value="NAD(P)-bd_dom_sf"/>
</dbReference>
<dbReference type="PANTHER" id="PTHR43401:SF2">
    <property type="entry name" value="L-THREONINE 3-DEHYDROGENASE"/>
    <property type="match status" value="1"/>
</dbReference>
<sequence length="332" mass="37085">MWELYLNKPHDMVLRKVERQPPLKDDEVKIQLIYGGICGSDLRVFKGNLKHASYPIRAGHEVLGRVVEKGKDVKYEIGTRVVLLPNTFCGECDLCSAGKTNICRHKKSLGINTDGGFIEELIVPSKYVLPIPDDVPDNKAILIEPFAVIVHAFKKVNIMKDRSVAIVGCGNEGMLAAVLAHYLGAHVTAMDINPAKLEMVRNLGDIRTAHPNEINGETFDIVIEAAGTRQSIERGLQMVNPGGEMVLIGMTQEASFPVTHFVRNELTLYGSIIYHYPSDFLQSIEYLRDHRFNVNDIISRIVPFTKFREAYEWALSGDYGKILLDFRGGCDG</sequence>
<dbReference type="Gene3D" id="3.90.180.10">
    <property type="entry name" value="Medium-chain alcohol dehydrogenases, catalytic domain"/>
    <property type="match status" value="1"/>
</dbReference>
<reference evidence="5" key="1">
    <citation type="journal article" date="2024" name="Int. J. Syst. Evol. Microbiol.">
        <title>Polycladomyces zharkentensis sp. nov., a novel thermophilic cellulose- and starch-degrading member of the Bacillota from a geothermal aquifer in Kazakhstan.</title>
        <authorList>
            <person name="Mashzhan A."/>
            <person name="Kistaubayeva A."/>
            <person name="Javier-Lopez R."/>
            <person name="Bissenova U."/>
            <person name="Bissenbay A."/>
            <person name="Birkeland N.K."/>
        </authorList>
    </citation>
    <scope>NUCLEOTIDE SEQUENCE</scope>
    <source>
        <strain evidence="5">ZKZ2T</strain>
    </source>
</reference>
<organism evidence="5 6">
    <name type="scientific">Polycladomyces zharkentensis</name>
    <dbReference type="NCBI Taxonomy" id="2807616"/>
    <lineage>
        <taxon>Bacteria</taxon>
        <taxon>Bacillati</taxon>
        <taxon>Bacillota</taxon>
        <taxon>Bacilli</taxon>
        <taxon>Bacillales</taxon>
        <taxon>Thermoactinomycetaceae</taxon>
        <taxon>Polycladomyces</taxon>
    </lineage>
</organism>